<proteinExistence type="predicted"/>
<dbReference type="AlphaFoldDB" id="A0A7W3TIB6"/>
<protein>
    <submittedName>
        <fullName evidence="2">Uncharacterized protein</fullName>
    </submittedName>
</protein>
<reference evidence="3" key="1">
    <citation type="submission" date="2019-10" db="EMBL/GenBank/DDBJ databases">
        <title>Streptomyces sp. nov., a novel actinobacterium isolated from alkaline environment.</title>
        <authorList>
            <person name="Golinska P."/>
        </authorList>
    </citation>
    <scope>NUCLEOTIDE SEQUENCE [LARGE SCALE GENOMIC DNA]</scope>
    <source>
        <strain evidence="3">DSM 42118</strain>
    </source>
</reference>
<dbReference type="EMBL" id="VKHT01001693">
    <property type="protein sequence ID" value="MBB0247403.1"/>
    <property type="molecule type" value="Genomic_DNA"/>
</dbReference>
<feature type="region of interest" description="Disordered" evidence="1">
    <location>
        <begin position="1"/>
        <end position="68"/>
    </location>
</feature>
<gene>
    <name evidence="2" type="ORF">FNQ90_25595</name>
</gene>
<keyword evidence="3" id="KW-1185">Reference proteome</keyword>
<organism evidence="2 3">
    <name type="scientific">Streptomyces alkaliphilus</name>
    <dbReference type="NCBI Taxonomy" id="1472722"/>
    <lineage>
        <taxon>Bacteria</taxon>
        <taxon>Bacillati</taxon>
        <taxon>Actinomycetota</taxon>
        <taxon>Actinomycetes</taxon>
        <taxon>Kitasatosporales</taxon>
        <taxon>Streptomycetaceae</taxon>
        <taxon>Streptomyces</taxon>
    </lineage>
</organism>
<dbReference type="Proteomes" id="UP000538929">
    <property type="component" value="Unassembled WGS sequence"/>
</dbReference>
<evidence type="ECO:0000256" key="1">
    <source>
        <dbReference type="SAM" id="MobiDB-lite"/>
    </source>
</evidence>
<sequence>MTGTDPRRRGPRLPRRSAPGEHDTGLGPVLDHLAAIGPHFTLHHGSEPPGPPLPSSTEPAAGETDPAFHPLADLRGALLADTAADIGRRIGTTDPRVGASTLHLGLAARLWSAALGCAVLAGRVPDLAPH</sequence>
<comment type="caution">
    <text evidence="2">The sequence shown here is derived from an EMBL/GenBank/DDBJ whole genome shotgun (WGS) entry which is preliminary data.</text>
</comment>
<evidence type="ECO:0000313" key="2">
    <source>
        <dbReference type="EMBL" id="MBB0247403.1"/>
    </source>
</evidence>
<evidence type="ECO:0000313" key="3">
    <source>
        <dbReference type="Proteomes" id="UP000538929"/>
    </source>
</evidence>
<feature type="non-terminal residue" evidence="2">
    <location>
        <position position="130"/>
    </location>
</feature>
<name>A0A7W3TIB6_9ACTN</name>
<accession>A0A7W3TIB6</accession>